<organism evidence="1 2">
    <name type="scientific">Halohasta litorea</name>
    <dbReference type="NCBI Taxonomy" id="869891"/>
    <lineage>
        <taxon>Archaea</taxon>
        <taxon>Methanobacteriati</taxon>
        <taxon>Methanobacteriota</taxon>
        <taxon>Stenosarchaea group</taxon>
        <taxon>Halobacteria</taxon>
        <taxon>Halobacteriales</taxon>
        <taxon>Haloferacaceae</taxon>
        <taxon>Halohasta</taxon>
    </lineage>
</organism>
<accession>A0ABD6D7L9</accession>
<proteinExistence type="predicted"/>
<keyword evidence="2" id="KW-1185">Reference proteome</keyword>
<name>A0ABD6D7L9_9EURY</name>
<evidence type="ECO:0000313" key="1">
    <source>
        <dbReference type="EMBL" id="MFD1642127.1"/>
    </source>
</evidence>
<gene>
    <name evidence="1" type="ORF">ACFSBW_09620</name>
</gene>
<dbReference type="Proteomes" id="UP001597052">
    <property type="component" value="Unassembled WGS sequence"/>
</dbReference>
<evidence type="ECO:0000313" key="2">
    <source>
        <dbReference type="Proteomes" id="UP001597052"/>
    </source>
</evidence>
<dbReference type="EMBL" id="JBHUDM010000002">
    <property type="protein sequence ID" value="MFD1642127.1"/>
    <property type="molecule type" value="Genomic_DNA"/>
</dbReference>
<dbReference type="InterPro" id="IPR015947">
    <property type="entry name" value="PUA-like_sf"/>
</dbReference>
<comment type="caution">
    <text evidence="1">The sequence shown here is derived from an EMBL/GenBank/DDBJ whole genome shotgun (WGS) entry which is preliminary data.</text>
</comment>
<reference evidence="1 2" key="1">
    <citation type="journal article" date="2019" name="Int. J. Syst. Evol. Microbiol.">
        <title>The Global Catalogue of Microorganisms (GCM) 10K type strain sequencing project: providing services to taxonomists for standard genome sequencing and annotation.</title>
        <authorList>
            <consortium name="The Broad Institute Genomics Platform"/>
            <consortium name="The Broad Institute Genome Sequencing Center for Infectious Disease"/>
            <person name="Wu L."/>
            <person name="Ma J."/>
        </authorList>
    </citation>
    <scope>NUCLEOTIDE SEQUENCE [LARGE SCALE GENOMIC DNA]</scope>
    <source>
        <strain evidence="1 2">CGMCC 1.10593</strain>
    </source>
</reference>
<protein>
    <submittedName>
        <fullName evidence="1">ASCH domain-containing protein</fullName>
    </submittedName>
</protein>
<dbReference type="RefSeq" id="WP_256395499.1">
    <property type="nucleotide sequence ID" value="NZ_JANHDJ010000002.1"/>
</dbReference>
<dbReference type="AlphaFoldDB" id="A0ABD6D7L9"/>
<dbReference type="SUPFAM" id="SSF88697">
    <property type="entry name" value="PUA domain-like"/>
    <property type="match status" value="1"/>
</dbReference>
<sequence>MGTVDASTLLPNDHVKKAVLAGKMTQISRGQAYAAEGDTFEIDDQEFVVVGVDELTLGELTDADAQREGSADLEAYRERLVAAHGGNFEWDDDVEIVRHRFEAK</sequence>